<evidence type="ECO:0000256" key="1">
    <source>
        <dbReference type="SAM" id="Phobius"/>
    </source>
</evidence>
<feature type="transmembrane region" description="Helical" evidence="1">
    <location>
        <begin position="86"/>
        <end position="106"/>
    </location>
</feature>
<feature type="transmembrane region" description="Helical" evidence="1">
    <location>
        <begin position="158"/>
        <end position="184"/>
    </location>
</feature>
<keyword evidence="1" id="KW-0812">Transmembrane</keyword>
<dbReference type="AlphaFoldDB" id="G4V247"/>
<keyword evidence="1" id="KW-0472">Membrane</keyword>
<feature type="transmembrane region" description="Helical" evidence="1">
    <location>
        <begin position="224"/>
        <end position="250"/>
    </location>
</feature>
<proteinExistence type="predicted"/>
<feature type="transmembrane region" description="Helical" evidence="1">
    <location>
        <begin position="196"/>
        <end position="218"/>
    </location>
</feature>
<feature type="transmembrane region" description="Helical" evidence="1">
    <location>
        <begin position="118"/>
        <end position="138"/>
    </location>
</feature>
<keyword evidence="1" id="KW-1133">Transmembrane helix</keyword>
<gene>
    <name evidence="2" type="primary">nad2</name>
</gene>
<organism evidence="2">
    <name type="scientific">Cucullanus robustus</name>
    <dbReference type="NCBI Taxonomy" id="657293"/>
    <lineage>
        <taxon>Eukaryota</taxon>
        <taxon>Metazoa</taxon>
        <taxon>Ecdysozoa</taxon>
        <taxon>Nematoda</taxon>
        <taxon>Chromadorea</taxon>
        <taxon>Rhabditida</taxon>
        <taxon>Spirurina</taxon>
        <taxon>Ascaridomorpha</taxon>
        <taxon>Seuratoidea</taxon>
        <taxon>Cucullanidae</taxon>
        <taxon>Cucullanus</taxon>
    </lineage>
</organism>
<keyword evidence="2" id="KW-0496">Mitochondrion</keyword>
<reference evidence="2" key="1">
    <citation type="journal article" date="2011" name="BMC Genomics">
        <title>Monophyly of clade III nematodes is not supported by phylogenetic analysis of complete mitochondrial genome sequences.</title>
        <authorList>
            <person name="Park J.K."/>
            <person name="Sultana T."/>
            <person name="Lee S.H."/>
            <person name="Kang S."/>
            <person name="Kim H.K."/>
            <person name="Min G.S."/>
            <person name="Eom K.S."/>
            <person name="Nadler S.A."/>
        </authorList>
    </citation>
    <scope>NUCLEOTIDE SEQUENCE</scope>
</reference>
<feature type="transmembrane region" description="Helical" evidence="1">
    <location>
        <begin position="6"/>
        <end position="39"/>
    </location>
</feature>
<geneLocation type="mitochondrion" evidence="2"/>
<evidence type="ECO:0000313" key="2">
    <source>
        <dbReference type="EMBL" id="ACV96764.1"/>
    </source>
</evidence>
<accession>G4V247</accession>
<sequence length="280" mass="32983">MFFIFIYVFLLSLVNMITTNFLVWWSVFLMMTLSFLVLLKVDSSYSSMLNYFIIQESLGLMFLLFNVGCVQFLVLLVKVGVSPLHFWVFSIVNGLMNWNLVWFLTFQKIPFIPVIIQLLNYGYLVFIMMGILFVYLQLFLSKNMKNMFVLSSLESFNWILLLCFLSMLNFLFLFFFYVLVMIFLMNSVLSGGGLLLEWDTVLVFMNIPFGVIFFVKIFSLSSLFLLFSVFFLFVLVLMFMSLVSFSYWLFFVSMITPKSVSVVMDYFFFFVYPLGLLMLL</sequence>
<protein>
    <submittedName>
        <fullName evidence="2">NADH dehydrogenase subunit 2</fullName>
    </submittedName>
</protein>
<feature type="transmembrane region" description="Helical" evidence="1">
    <location>
        <begin position="60"/>
        <end position="80"/>
    </location>
</feature>
<dbReference type="EMBL" id="GQ332426">
    <property type="protein sequence ID" value="ACV96764.1"/>
    <property type="molecule type" value="Genomic_DNA"/>
</dbReference>
<feature type="transmembrane region" description="Helical" evidence="1">
    <location>
        <begin position="262"/>
        <end position="279"/>
    </location>
</feature>
<name>G4V247_9BILA</name>